<dbReference type="InterPro" id="IPR027417">
    <property type="entry name" value="P-loop_NTPase"/>
</dbReference>
<dbReference type="InterPro" id="IPR003439">
    <property type="entry name" value="ABC_transporter-like_ATP-bd"/>
</dbReference>
<evidence type="ECO:0000256" key="2">
    <source>
        <dbReference type="ARBA" id="ARBA00022692"/>
    </source>
</evidence>
<dbReference type="InterPro" id="IPR039421">
    <property type="entry name" value="Type_1_exporter"/>
</dbReference>
<dbReference type="InterPro" id="IPR003593">
    <property type="entry name" value="AAA+_ATPase"/>
</dbReference>
<feature type="domain" description="ABC transmembrane type-1" evidence="10">
    <location>
        <begin position="52"/>
        <end position="312"/>
    </location>
</feature>
<dbReference type="PANTHER" id="PTHR24221:SF261">
    <property type="entry name" value="GLUTATHIONE_L-CYSTEINE TRANSPORT SYSTEM ATP-BINDING_PERMEASE PROTEIN CYDD"/>
    <property type="match status" value="1"/>
</dbReference>
<evidence type="ECO:0000256" key="4">
    <source>
        <dbReference type="ARBA" id="ARBA00022840"/>
    </source>
</evidence>
<dbReference type="GO" id="GO:0005524">
    <property type="term" value="F:ATP binding"/>
    <property type="evidence" value="ECO:0007669"/>
    <property type="project" value="UniProtKB-KW"/>
</dbReference>
<dbReference type="PROSITE" id="PS50893">
    <property type="entry name" value="ABC_TRANSPORTER_2"/>
    <property type="match status" value="1"/>
</dbReference>
<dbReference type="PROSITE" id="PS00211">
    <property type="entry name" value="ABC_TRANSPORTER_1"/>
    <property type="match status" value="1"/>
</dbReference>
<dbReference type="Gene3D" id="3.40.50.300">
    <property type="entry name" value="P-loop containing nucleotide triphosphate hydrolases"/>
    <property type="match status" value="1"/>
</dbReference>
<gene>
    <name evidence="11" type="ORF">ACFOOT_08200</name>
</gene>
<dbReference type="SUPFAM" id="SSF90123">
    <property type="entry name" value="ABC transporter transmembrane region"/>
    <property type="match status" value="1"/>
</dbReference>
<evidence type="ECO:0000313" key="11">
    <source>
        <dbReference type="EMBL" id="MFC3671404.1"/>
    </source>
</evidence>
<dbReference type="SMART" id="SM00382">
    <property type="entry name" value="AAA"/>
    <property type="match status" value="1"/>
</dbReference>
<evidence type="ECO:0000256" key="5">
    <source>
        <dbReference type="ARBA" id="ARBA00022989"/>
    </source>
</evidence>
<keyword evidence="12" id="KW-1185">Reference proteome</keyword>
<keyword evidence="2 8" id="KW-0812">Transmembrane</keyword>
<sequence length="552" mass="56289">MSHTPPAPTGPTPTGPARPPALRPPRSLRATAWWLADSAGAIPAALGLAWAVAAQAGNGPMWPAAALLVLGGAARALAVAQARLAGQGLAARFQSGLRQVLWPALLPSRMARGALVGEDAHLAVDTIDRTEGLVARFLPLRGASAAAPLLIALAVAPASWVSAMIMLATLVPFVLGLVLAGGLAARRARAQHAALTRASGLFVDRIAHLPLIVASGAEERVGRQLAGATQDVAHRTMAVLAVAFASNAILEFFAALCVALVAVYCGFALLGLLPFPAPEHLTLARAFYTLALAPEFYLGMRRLAAAYHDKQTGEAALEALDTAMTALPDAPPTVPAPTRLRGQDVVIAYPDGTRIGPLAWDWPGPGLHAVTGATGSGKSSLLLALVGQAPLAQGQILGASGALQPSAFNAAVGWAGQAVALPPGSLRRNLALGGAPTASDAAMHTLLESLGLGTMLARREGLDTTLDHRGSGLSGGERRRVGLARAILSGRPILLLDEPTADLDSASATAVRAVLATLARDRLVIVATHDADLVALAQTRCAVDAVEGGLAA</sequence>
<dbReference type="Gene3D" id="1.20.1560.10">
    <property type="entry name" value="ABC transporter type 1, transmembrane domain"/>
    <property type="match status" value="1"/>
</dbReference>
<protein>
    <submittedName>
        <fullName evidence="11">ATP-binding cassette domain-containing protein</fullName>
    </submittedName>
</protein>
<name>A0ABV7V2N0_9SPHN</name>
<organism evidence="11 12">
    <name type="scientific">Novosphingobium pokkalii</name>
    <dbReference type="NCBI Taxonomy" id="1770194"/>
    <lineage>
        <taxon>Bacteria</taxon>
        <taxon>Pseudomonadati</taxon>
        <taxon>Pseudomonadota</taxon>
        <taxon>Alphaproteobacteria</taxon>
        <taxon>Sphingomonadales</taxon>
        <taxon>Sphingomonadaceae</taxon>
        <taxon>Novosphingobium</taxon>
    </lineage>
</organism>
<evidence type="ECO:0000256" key="1">
    <source>
        <dbReference type="ARBA" id="ARBA00004651"/>
    </source>
</evidence>
<dbReference type="InterPro" id="IPR011527">
    <property type="entry name" value="ABC1_TM_dom"/>
</dbReference>
<feature type="transmembrane region" description="Helical" evidence="8">
    <location>
        <begin position="32"/>
        <end position="53"/>
    </location>
</feature>
<dbReference type="Pfam" id="PF00664">
    <property type="entry name" value="ABC_membrane"/>
    <property type="match status" value="1"/>
</dbReference>
<dbReference type="InterPro" id="IPR017871">
    <property type="entry name" value="ABC_transporter-like_CS"/>
</dbReference>
<dbReference type="Pfam" id="PF00005">
    <property type="entry name" value="ABC_tran"/>
    <property type="match status" value="1"/>
</dbReference>
<dbReference type="SUPFAM" id="SSF52540">
    <property type="entry name" value="P-loop containing nucleoside triphosphate hydrolases"/>
    <property type="match status" value="1"/>
</dbReference>
<feature type="region of interest" description="Disordered" evidence="7">
    <location>
        <begin position="1"/>
        <end position="23"/>
    </location>
</feature>
<dbReference type="PANTHER" id="PTHR24221">
    <property type="entry name" value="ATP-BINDING CASSETTE SUB-FAMILY B"/>
    <property type="match status" value="1"/>
</dbReference>
<evidence type="ECO:0000259" key="10">
    <source>
        <dbReference type="PROSITE" id="PS50929"/>
    </source>
</evidence>
<dbReference type="RefSeq" id="WP_229815177.1">
    <property type="nucleotide sequence ID" value="NZ_BMZP01000005.1"/>
</dbReference>
<feature type="transmembrane region" description="Helical" evidence="8">
    <location>
        <begin position="252"/>
        <end position="275"/>
    </location>
</feature>
<keyword evidence="6 8" id="KW-0472">Membrane</keyword>
<keyword evidence="5 8" id="KW-1133">Transmembrane helix</keyword>
<comment type="subcellular location">
    <subcellularLocation>
        <location evidence="1">Cell membrane</location>
        <topology evidence="1">Multi-pass membrane protein</topology>
    </subcellularLocation>
</comment>
<comment type="caution">
    <text evidence="11">The sequence shown here is derived from an EMBL/GenBank/DDBJ whole genome shotgun (WGS) entry which is preliminary data.</text>
</comment>
<feature type="transmembrane region" description="Helical" evidence="8">
    <location>
        <begin position="138"/>
        <end position="158"/>
    </location>
</feature>
<evidence type="ECO:0000256" key="3">
    <source>
        <dbReference type="ARBA" id="ARBA00022741"/>
    </source>
</evidence>
<proteinExistence type="predicted"/>
<dbReference type="PROSITE" id="PS50929">
    <property type="entry name" value="ABC_TM1F"/>
    <property type="match status" value="1"/>
</dbReference>
<accession>A0ABV7V2N0</accession>
<keyword evidence="4 11" id="KW-0067">ATP-binding</keyword>
<dbReference type="InterPro" id="IPR036640">
    <property type="entry name" value="ABC1_TM_sf"/>
</dbReference>
<evidence type="ECO:0000313" key="12">
    <source>
        <dbReference type="Proteomes" id="UP001595683"/>
    </source>
</evidence>
<dbReference type="EMBL" id="JBHRYE010000012">
    <property type="protein sequence ID" value="MFC3671404.1"/>
    <property type="molecule type" value="Genomic_DNA"/>
</dbReference>
<reference evidence="12" key="1">
    <citation type="journal article" date="2019" name="Int. J. Syst. Evol. Microbiol.">
        <title>The Global Catalogue of Microorganisms (GCM) 10K type strain sequencing project: providing services to taxonomists for standard genome sequencing and annotation.</title>
        <authorList>
            <consortium name="The Broad Institute Genomics Platform"/>
            <consortium name="The Broad Institute Genome Sequencing Center for Infectious Disease"/>
            <person name="Wu L."/>
            <person name="Ma J."/>
        </authorList>
    </citation>
    <scope>NUCLEOTIDE SEQUENCE [LARGE SCALE GENOMIC DNA]</scope>
    <source>
        <strain evidence="12">KCTC 42224</strain>
    </source>
</reference>
<evidence type="ECO:0000259" key="9">
    <source>
        <dbReference type="PROSITE" id="PS50893"/>
    </source>
</evidence>
<keyword evidence="3" id="KW-0547">Nucleotide-binding</keyword>
<evidence type="ECO:0000256" key="7">
    <source>
        <dbReference type="SAM" id="MobiDB-lite"/>
    </source>
</evidence>
<evidence type="ECO:0000256" key="8">
    <source>
        <dbReference type="SAM" id="Phobius"/>
    </source>
</evidence>
<feature type="transmembrane region" description="Helical" evidence="8">
    <location>
        <begin position="164"/>
        <end position="185"/>
    </location>
</feature>
<feature type="domain" description="ABC transporter" evidence="9">
    <location>
        <begin position="340"/>
        <end position="552"/>
    </location>
</feature>
<dbReference type="Proteomes" id="UP001595683">
    <property type="component" value="Unassembled WGS sequence"/>
</dbReference>
<evidence type="ECO:0000256" key="6">
    <source>
        <dbReference type="ARBA" id="ARBA00023136"/>
    </source>
</evidence>